<keyword evidence="2" id="KW-0378">Hydrolase</keyword>
<dbReference type="GO" id="GO:0004559">
    <property type="term" value="F:alpha-mannosidase activity"/>
    <property type="evidence" value="ECO:0007669"/>
    <property type="project" value="InterPro"/>
</dbReference>
<dbReference type="Pfam" id="PF07748">
    <property type="entry name" value="Glyco_hydro_38C"/>
    <property type="match status" value="1"/>
</dbReference>
<dbReference type="EMBL" id="KE124892">
    <property type="protein sequence ID" value="EPB75651.1"/>
    <property type="molecule type" value="Genomic_DNA"/>
</dbReference>
<gene>
    <name evidence="2" type="ORF">ANCCEY_05242</name>
</gene>
<protein>
    <submittedName>
        <fullName evidence="2">Glycosyl hydrolase family 38 protein</fullName>
    </submittedName>
</protein>
<reference evidence="2 3" key="1">
    <citation type="submission" date="2013-05" db="EMBL/GenBank/DDBJ databases">
        <title>Draft genome of the parasitic nematode Anyclostoma ceylanicum.</title>
        <authorList>
            <person name="Mitreva M."/>
        </authorList>
    </citation>
    <scope>NUCLEOTIDE SEQUENCE [LARGE SCALE GENOMIC DNA]</scope>
</reference>
<evidence type="ECO:0000313" key="3">
    <source>
        <dbReference type="Proteomes" id="UP000054495"/>
    </source>
</evidence>
<dbReference type="InterPro" id="IPR050843">
    <property type="entry name" value="Glycosyl_Hydrlase_38"/>
</dbReference>
<proteinExistence type="predicted"/>
<feature type="domain" description="Glycosyl hydrolase family 38 C-terminal" evidence="1">
    <location>
        <begin position="105"/>
        <end position="237"/>
    </location>
</feature>
<keyword evidence="3" id="KW-1185">Reference proteome</keyword>
<sequence length="322" mass="36226">MENDLKEELSRRRRAARVAFEPLREATDQLTDHELRDHLSDSTVLPALCYAAETWSDTVTTLTVFKLEVIQPEGFFLKNEELKTSHDKKNGLLTPHTAEPTLRFIARGSLQQKAHLFLPNIYEEITVKNLRGSFGQQVYLLLRVDITGTSNTELSMRLETSLQNPRFYADSAGMQLLHRQYNEKLNVPANFYPMASAAVIEDVHKRITVVSNLAHGVSPNSRGMDVILDRMLNQDDGKGLGGGPDSLPTDILPVEMRFSLLVEKITTPEKGLIAYLRALRVARVQETNLVGIVPVSSEVSVDNYQPVVHPYKFLSLLLNFSK</sequence>
<organism evidence="2 3">
    <name type="scientific">Ancylostoma ceylanicum</name>
    <dbReference type="NCBI Taxonomy" id="53326"/>
    <lineage>
        <taxon>Eukaryota</taxon>
        <taxon>Metazoa</taxon>
        <taxon>Ecdysozoa</taxon>
        <taxon>Nematoda</taxon>
        <taxon>Chromadorea</taxon>
        <taxon>Rhabditida</taxon>
        <taxon>Rhabditina</taxon>
        <taxon>Rhabditomorpha</taxon>
        <taxon>Strongyloidea</taxon>
        <taxon>Ancylostomatidae</taxon>
        <taxon>Ancylostomatinae</taxon>
        <taxon>Ancylostoma</taxon>
    </lineage>
</organism>
<dbReference type="AlphaFoldDB" id="A0A0D6LZW7"/>
<evidence type="ECO:0000259" key="1">
    <source>
        <dbReference type="Pfam" id="PF07748"/>
    </source>
</evidence>
<dbReference type="SUPFAM" id="SSF74650">
    <property type="entry name" value="Galactose mutarotase-like"/>
    <property type="match status" value="1"/>
</dbReference>
<evidence type="ECO:0000313" key="2">
    <source>
        <dbReference type="EMBL" id="EPB75651.1"/>
    </source>
</evidence>
<dbReference type="Gene3D" id="2.70.98.30">
    <property type="entry name" value="Golgi alpha-mannosidase II, domain 4"/>
    <property type="match status" value="1"/>
</dbReference>
<dbReference type="InterPro" id="IPR011013">
    <property type="entry name" value="Gal_mutarotase_sf_dom"/>
</dbReference>
<dbReference type="PANTHER" id="PTHR11607">
    <property type="entry name" value="ALPHA-MANNOSIDASE"/>
    <property type="match status" value="1"/>
</dbReference>
<dbReference type="PANTHER" id="PTHR11607:SF71">
    <property type="entry name" value="ALPHA-MANNOSIDASE"/>
    <property type="match status" value="1"/>
</dbReference>
<dbReference type="GO" id="GO:0030246">
    <property type="term" value="F:carbohydrate binding"/>
    <property type="evidence" value="ECO:0007669"/>
    <property type="project" value="InterPro"/>
</dbReference>
<name>A0A0D6LZW7_9BILA</name>
<dbReference type="Proteomes" id="UP000054495">
    <property type="component" value="Unassembled WGS sequence"/>
</dbReference>
<dbReference type="GO" id="GO:0000139">
    <property type="term" value="C:Golgi membrane"/>
    <property type="evidence" value="ECO:0007669"/>
    <property type="project" value="TreeGrafter"/>
</dbReference>
<accession>A0A0D6LZW7</accession>
<dbReference type="GO" id="GO:0006013">
    <property type="term" value="P:mannose metabolic process"/>
    <property type="evidence" value="ECO:0007669"/>
    <property type="project" value="InterPro"/>
</dbReference>
<dbReference type="GO" id="GO:0006491">
    <property type="term" value="P:N-glycan processing"/>
    <property type="evidence" value="ECO:0007669"/>
    <property type="project" value="TreeGrafter"/>
</dbReference>
<dbReference type="InterPro" id="IPR011682">
    <property type="entry name" value="Glyco_hydro_38_C"/>
</dbReference>